<sequence>MKYRKKPVVVEAVQWNGNNHKEVIDFAENKIWFDALGNIWIATLEGDMVAKKGDYIIKGVQGEFYPCKPDIFKETYEKVEE</sequence>
<name>A0AAP5J5G6_STREE</name>
<organism evidence="1 2">
    <name type="scientific">Streptococcus pneumoniae</name>
    <dbReference type="NCBI Taxonomy" id="1313"/>
    <lineage>
        <taxon>Bacteria</taxon>
        <taxon>Bacillati</taxon>
        <taxon>Bacillota</taxon>
        <taxon>Bacilli</taxon>
        <taxon>Lactobacillales</taxon>
        <taxon>Streptococcaceae</taxon>
        <taxon>Streptococcus</taxon>
    </lineage>
</organism>
<accession>A0AAP5J5G6</accession>
<dbReference type="Proteomes" id="UP001184693">
    <property type="component" value="Unassembled WGS sequence"/>
</dbReference>
<dbReference type="AlphaFoldDB" id="A0AAP5J5G6"/>
<dbReference type="EMBL" id="JAVPGZ010000052">
    <property type="protein sequence ID" value="MDS8037695.1"/>
    <property type="molecule type" value="Genomic_DNA"/>
</dbReference>
<evidence type="ECO:0000313" key="2">
    <source>
        <dbReference type="Proteomes" id="UP001184693"/>
    </source>
</evidence>
<evidence type="ECO:0000313" key="1">
    <source>
        <dbReference type="EMBL" id="MDS8037695.1"/>
    </source>
</evidence>
<comment type="caution">
    <text evidence="1">The sequence shown here is derived from an EMBL/GenBank/DDBJ whole genome shotgun (WGS) entry which is preliminary data.</text>
</comment>
<protein>
    <recommendedName>
        <fullName evidence="3">Prophage Lp2 protein 33</fullName>
    </recommendedName>
</protein>
<proteinExistence type="predicted"/>
<gene>
    <name evidence="1" type="ORF">RLG82_01275</name>
</gene>
<evidence type="ECO:0008006" key="3">
    <source>
        <dbReference type="Google" id="ProtNLM"/>
    </source>
</evidence>
<reference evidence="1" key="1">
    <citation type="submission" date="2023-06" db="EMBL/GenBank/DDBJ databases">
        <title>PCVPA Blantyre Malawi Pneumococcal carriage surveillance isolates.</title>
        <authorList>
            <person name="Obolski U."/>
            <person name="Swarthout T.D."/>
            <person name="Kalizang'Oma A."/>
            <person name="Mwalukomo T.S."/>
            <person name="Cave R."/>
            <person name="Brown C."/>
            <person name="Cornick J."/>
            <person name="Kamng'Ona A."/>
            <person name="Msefula J."/>
            <person name="French N."/>
            <person name="Hyderman R."/>
        </authorList>
    </citation>
    <scope>NUCLEOTIDE SEQUENCE</scope>
    <source>
        <strain evidence="1">BVY8TH</strain>
    </source>
</reference>